<reference evidence="2" key="1">
    <citation type="submission" date="2020-08" db="EMBL/GenBank/DDBJ databases">
        <title>Ramlibacter sp. GTP1 16S ribosomal RNA gene genome sequencing and assembly.</title>
        <authorList>
            <person name="Kang M."/>
        </authorList>
    </citation>
    <scope>NUCLEOTIDE SEQUENCE</scope>
    <source>
        <strain evidence="2">GTP1</strain>
    </source>
</reference>
<keyword evidence="1" id="KW-1133">Transmembrane helix</keyword>
<organism evidence="2 3">
    <name type="scientific">Ramlibacter albus</name>
    <dbReference type="NCBI Taxonomy" id="2079448"/>
    <lineage>
        <taxon>Bacteria</taxon>
        <taxon>Pseudomonadati</taxon>
        <taxon>Pseudomonadota</taxon>
        <taxon>Betaproteobacteria</taxon>
        <taxon>Burkholderiales</taxon>
        <taxon>Comamonadaceae</taxon>
        <taxon>Ramlibacter</taxon>
    </lineage>
</organism>
<protein>
    <submittedName>
        <fullName evidence="2">Uncharacterized protein</fullName>
    </submittedName>
</protein>
<dbReference type="Proteomes" id="UP000596827">
    <property type="component" value="Unassembled WGS sequence"/>
</dbReference>
<evidence type="ECO:0000313" key="2">
    <source>
        <dbReference type="EMBL" id="MBC5765978.1"/>
    </source>
</evidence>
<keyword evidence="3" id="KW-1185">Reference proteome</keyword>
<accession>A0A923M8X2</accession>
<proteinExistence type="predicted"/>
<dbReference type="EMBL" id="JACORU010000005">
    <property type="protein sequence ID" value="MBC5765978.1"/>
    <property type="molecule type" value="Genomic_DNA"/>
</dbReference>
<name>A0A923M8X2_9BURK</name>
<evidence type="ECO:0000256" key="1">
    <source>
        <dbReference type="SAM" id="Phobius"/>
    </source>
</evidence>
<dbReference type="RefSeq" id="WP_187082441.1">
    <property type="nucleotide sequence ID" value="NZ_JACORU010000005.1"/>
</dbReference>
<keyword evidence="1" id="KW-0472">Membrane</keyword>
<evidence type="ECO:0000313" key="3">
    <source>
        <dbReference type="Proteomes" id="UP000596827"/>
    </source>
</evidence>
<feature type="transmembrane region" description="Helical" evidence="1">
    <location>
        <begin position="121"/>
        <end position="140"/>
    </location>
</feature>
<keyword evidence="1" id="KW-0812">Transmembrane</keyword>
<comment type="caution">
    <text evidence="2">The sequence shown here is derived from an EMBL/GenBank/DDBJ whole genome shotgun (WGS) entry which is preliminary data.</text>
</comment>
<gene>
    <name evidence="2" type="ORF">H8R02_16035</name>
</gene>
<dbReference type="AlphaFoldDB" id="A0A923M8X2"/>
<sequence>MVSWKQSLRDGALAGSIASILSAAVLLTHRKPAAPVNAISHWVWGDPALAKDKPSWRHTAVGYLIHHAASLFWSTLHARAWGKPRSAPQAVAQAAVTAATAAFVDYKLTPHRSTPGFEHRLTRGQLTAVYVMFAVGLALGSRRFRR</sequence>